<proteinExistence type="predicted"/>
<dbReference type="RefSeq" id="WP_371938741.1">
    <property type="nucleotide sequence ID" value="NZ_JAXCEH010000001.1"/>
</dbReference>
<dbReference type="Proteomes" id="UP001569904">
    <property type="component" value="Unassembled WGS sequence"/>
</dbReference>
<dbReference type="InterPro" id="IPR021456">
    <property type="entry name" value="DUF3107"/>
</dbReference>
<evidence type="ECO:0000313" key="3">
    <source>
        <dbReference type="Proteomes" id="UP001569904"/>
    </source>
</evidence>
<organism evidence="2 3">
    <name type="scientific">Actinomadura chokoriensis</name>
    <dbReference type="NCBI Taxonomy" id="454156"/>
    <lineage>
        <taxon>Bacteria</taxon>
        <taxon>Bacillati</taxon>
        <taxon>Actinomycetota</taxon>
        <taxon>Actinomycetes</taxon>
        <taxon>Streptosporangiales</taxon>
        <taxon>Thermomonosporaceae</taxon>
        <taxon>Actinomadura</taxon>
    </lineage>
</organism>
<name>A0ABV4QQX6_9ACTN</name>
<comment type="caution">
    <text evidence="2">The sequence shown here is derived from an EMBL/GenBank/DDBJ whole genome shotgun (WGS) entry which is preliminary data.</text>
</comment>
<dbReference type="EMBL" id="JAXCEH010000001">
    <property type="protein sequence ID" value="MFA1552468.1"/>
    <property type="molecule type" value="Genomic_DNA"/>
</dbReference>
<gene>
    <name evidence="2" type="ORF">SM436_02060</name>
</gene>
<accession>A0ABV4QQX6</accession>
<keyword evidence="3" id="KW-1185">Reference proteome</keyword>
<sequence>MRPSRDGPAGGRRDAMDDGSSALQVRIGVQNVPKELVVDTAESADEVTDALSAALGDPNGVLVLKDRRSGRIVIPAARVGYLEISEDEQRNVGFGTQYA</sequence>
<reference evidence="2 3" key="1">
    <citation type="submission" date="2023-11" db="EMBL/GenBank/DDBJ databases">
        <title>Actinomadura monticuli sp. nov., isolated from volcanic ash.</title>
        <authorList>
            <person name="Lee S.D."/>
            <person name="Yang H."/>
            <person name="Kim I.S."/>
        </authorList>
    </citation>
    <scope>NUCLEOTIDE SEQUENCE [LARGE SCALE GENOMIC DNA]</scope>
    <source>
        <strain evidence="2 3">DSM 45346</strain>
    </source>
</reference>
<dbReference type="Pfam" id="PF11305">
    <property type="entry name" value="DUF3107"/>
    <property type="match status" value="1"/>
</dbReference>
<evidence type="ECO:0000313" key="2">
    <source>
        <dbReference type="EMBL" id="MFA1552468.1"/>
    </source>
</evidence>
<feature type="region of interest" description="Disordered" evidence="1">
    <location>
        <begin position="1"/>
        <end position="21"/>
    </location>
</feature>
<evidence type="ECO:0000256" key="1">
    <source>
        <dbReference type="SAM" id="MobiDB-lite"/>
    </source>
</evidence>
<protein>
    <submittedName>
        <fullName evidence="2">DUF3107 domain-containing protein</fullName>
    </submittedName>
</protein>